<evidence type="ECO:0000259" key="4">
    <source>
        <dbReference type="PROSITE" id="PS50052"/>
    </source>
</evidence>
<keyword evidence="3" id="KW-0418">Kinase</keyword>
<comment type="caution">
    <text evidence="5">The sequence shown here is derived from an EMBL/GenBank/DDBJ whole genome shotgun (WGS) entry which is preliminary data.</text>
</comment>
<organism evidence="5 6">
    <name type="scientific">Algivirga pacifica</name>
    <dbReference type="NCBI Taxonomy" id="1162670"/>
    <lineage>
        <taxon>Bacteria</taxon>
        <taxon>Pseudomonadati</taxon>
        <taxon>Bacteroidota</taxon>
        <taxon>Cytophagia</taxon>
        <taxon>Cytophagales</taxon>
        <taxon>Flammeovirgaceae</taxon>
        <taxon>Algivirga</taxon>
    </lineage>
</organism>
<protein>
    <recommendedName>
        <fullName evidence="4">Guanylate kinase-like domain-containing protein</fullName>
    </recommendedName>
</protein>
<proteinExistence type="inferred from homology"/>
<dbReference type="Gene3D" id="3.40.50.300">
    <property type="entry name" value="P-loop containing nucleotide triphosphate hydrolases"/>
    <property type="match status" value="1"/>
</dbReference>
<evidence type="ECO:0000256" key="3">
    <source>
        <dbReference type="ARBA" id="ARBA00022777"/>
    </source>
</evidence>
<dbReference type="Pfam" id="PF00625">
    <property type="entry name" value="Guanylate_kin"/>
    <property type="match status" value="1"/>
</dbReference>
<keyword evidence="6" id="KW-1185">Reference proteome</keyword>
<reference evidence="6" key="1">
    <citation type="journal article" date="2019" name="Int. J. Syst. Evol. Microbiol.">
        <title>The Global Catalogue of Microorganisms (GCM) 10K type strain sequencing project: providing services to taxonomists for standard genome sequencing and annotation.</title>
        <authorList>
            <consortium name="The Broad Institute Genomics Platform"/>
            <consortium name="The Broad Institute Genome Sequencing Center for Infectious Disease"/>
            <person name="Wu L."/>
            <person name="Ma J."/>
        </authorList>
    </citation>
    <scope>NUCLEOTIDE SEQUENCE [LARGE SCALE GENOMIC DNA]</scope>
    <source>
        <strain evidence="6">JCM 18326</strain>
    </source>
</reference>
<evidence type="ECO:0000256" key="2">
    <source>
        <dbReference type="ARBA" id="ARBA00022679"/>
    </source>
</evidence>
<keyword evidence="2" id="KW-0808">Transferase</keyword>
<accession>A0ABP9D6T1</accession>
<evidence type="ECO:0000313" key="6">
    <source>
        <dbReference type="Proteomes" id="UP001500298"/>
    </source>
</evidence>
<dbReference type="EMBL" id="BAABJX010000022">
    <property type="protein sequence ID" value="GAA4830054.1"/>
    <property type="molecule type" value="Genomic_DNA"/>
</dbReference>
<dbReference type="InterPro" id="IPR027417">
    <property type="entry name" value="P-loop_NTPase"/>
</dbReference>
<dbReference type="InterPro" id="IPR008144">
    <property type="entry name" value="Guanylate_kin-like_dom"/>
</dbReference>
<dbReference type="PANTHER" id="PTHR23117:SF13">
    <property type="entry name" value="GUANYLATE KINASE"/>
    <property type="match status" value="1"/>
</dbReference>
<sequence length="135" mass="15627">MSLEDFRKKIKDDAFVEYEEVYEGVYYGTLKSEVERIWASGKHVVMDVDVIGGINLKKYFGNDAMAIFIQPPSVEELERRLRSRATDPEESIRERVDKAADELKYATSFDVTLINDDLQEAFEKAEELVHSKIKE</sequence>
<gene>
    <name evidence="5" type="ORF">GCM10023331_14150</name>
</gene>
<dbReference type="PANTHER" id="PTHR23117">
    <property type="entry name" value="GUANYLATE KINASE-RELATED"/>
    <property type="match status" value="1"/>
</dbReference>
<dbReference type="SUPFAM" id="SSF52540">
    <property type="entry name" value="P-loop containing nucleoside triphosphate hydrolases"/>
    <property type="match status" value="1"/>
</dbReference>
<dbReference type="Proteomes" id="UP001500298">
    <property type="component" value="Unassembled WGS sequence"/>
</dbReference>
<evidence type="ECO:0000313" key="5">
    <source>
        <dbReference type="EMBL" id="GAA4830054.1"/>
    </source>
</evidence>
<evidence type="ECO:0000256" key="1">
    <source>
        <dbReference type="ARBA" id="ARBA00005790"/>
    </source>
</evidence>
<dbReference type="InterPro" id="IPR008145">
    <property type="entry name" value="GK/Ca_channel_bsu"/>
</dbReference>
<feature type="domain" description="Guanylate kinase-like" evidence="4">
    <location>
        <begin position="1"/>
        <end position="130"/>
    </location>
</feature>
<comment type="similarity">
    <text evidence="1">Belongs to the guanylate kinase family.</text>
</comment>
<dbReference type="PROSITE" id="PS50052">
    <property type="entry name" value="GUANYLATE_KINASE_2"/>
    <property type="match status" value="1"/>
</dbReference>
<dbReference type="SMART" id="SM00072">
    <property type="entry name" value="GuKc"/>
    <property type="match status" value="1"/>
</dbReference>
<name>A0ABP9D6T1_9BACT</name>